<protein>
    <submittedName>
        <fullName evidence="1">Uncharacterized protein</fullName>
    </submittedName>
</protein>
<name>A0A656Z5H6_BRUAN</name>
<organism evidence="1">
    <name type="scientific">Brucella anthropi</name>
    <name type="common">Ochrobactrum anthropi</name>
    <dbReference type="NCBI Taxonomy" id="529"/>
    <lineage>
        <taxon>Bacteria</taxon>
        <taxon>Pseudomonadati</taxon>
        <taxon>Pseudomonadota</taxon>
        <taxon>Alphaproteobacteria</taxon>
        <taxon>Hyphomicrobiales</taxon>
        <taxon>Brucellaceae</taxon>
        <taxon>Brucella/Ochrobactrum group</taxon>
        <taxon>Brucella</taxon>
    </lineage>
</organism>
<gene>
    <name evidence="1" type="ORF">AB664_08130</name>
</gene>
<comment type="caution">
    <text evidence="1">The sequence shown here is derived from an EMBL/GenBank/DDBJ whole genome shotgun (WGS) entry which is preliminary data.</text>
</comment>
<accession>A0A656Z5H6</accession>
<evidence type="ECO:0000313" key="1">
    <source>
        <dbReference type="EMBL" id="KYB45421.1"/>
    </source>
</evidence>
<dbReference type="AlphaFoldDB" id="A0A656Z5H6"/>
<proteinExistence type="predicted"/>
<reference evidence="1" key="1">
    <citation type="submission" date="2016-02" db="EMBL/GenBank/DDBJ databases">
        <title>Genomic sequences of Ochrobactrum anthropi.</title>
        <authorList>
            <person name="Chudasama K.S."/>
            <person name="Thaker V.S."/>
        </authorList>
    </citation>
    <scope>NUCLEOTIDE SEQUENCE [LARGE SCALE GENOMIC DNA]</scope>
    <source>
        <strain evidence="1">SUBG007</strain>
    </source>
</reference>
<sequence>MEENGRRSVASQKVLLHNVWKQAEETSALDRLGKFTLLLLADSRNTRRNDFAAFRNVTLQKLDVLVVDLRCVCAGERARLATTMERRRVGI</sequence>
<dbReference type="EMBL" id="LUAY01004967">
    <property type="protein sequence ID" value="KYB45421.1"/>
    <property type="molecule type" value="Genomic_DNA"/>
</dbReference>